<comment type="subcellular location">
    <subcellularLocation>
        <location evidence="1">Membrane</location>
        <topology evidence="1">Single-pass membrane protein</topology>
    </subcellularLocation>
</comment>
<feature type="signal peptide" evidence="3">
    <location>
        <begin position="1"/>
        <end position="21"/>
    </location>
</feature>
<feature type="chain" id="PRO_5043529733" evidence="3">
    <location>
        <begin position="22"/>
        <end position="281"/>
    </location>
</feature>
<feature type="domain" description="Wall-associated receptor kinase galacturonan-binding" evidence="4">
    <location>
        <begin position="35"/>
        <end position="93"/>
    </location>
</feature>
<organism evidence="5 6">
    <name type="scientific">Rhynchospora pubera</name>
    <dbReference type="NCBI Taxonomy" id="906938"/>
    <lineage>
        <taxon>Eukaryota</taxon>
        <taxon>Viridiplantae</taxon>
        <taxon>Streptophyta</taxon>
        <taxon>Embryophyta</taxon>
        <taxon>Tracheophyta</taxon>
        <taxon>Spermatophyta</taxon>
        <taxon>Magnoliopsida</taxon>
        <taxon>Liliopsida</taxon>
        <taxon>Poales</taxon>
        <taxon>Cyperaceae</taxon>
        <taxon>Cyperoideae</taxon>
        <taxon>Rhynchosporeae</taxon>
        <taxon>Rhynchospora</taxon>
    </lineage>
</organism>
<proteinExistence type="predicted"/>
<dbReference type="GO" id="GO:0030247">
    <property type="term" value="F:polysaccharide binding"/>
    <property type="evidence" value="ECO:0007669"/>
    <property type="project" value="InterPro"/>
</dbReference>
<dbReference type="PANTHER" id="PTHR33491">
    <property type="entry name" value="OSJNBA0016N04.9 PROTEIN"/>
    <property type="match status" value="1"/>
</dbReference>
<evidence type="ECO:0000256" key="2">
    <source>
        <dbReference type="ARBA" id="ARBA00022729"/>
    </source>
</evidence>
<protein>
    <submittedName>
        <fullName evidence="5">Wall-associated kinase family protein</fullName>
    </submittedName>
</protein>
<sequence>MGSVEQLQCLLFPALISLFLALHVSTTSNISLPGCPDKCGNMPIPYPFGIGASCFRDGFEITCNQSTNPPRVVLWSEQENNIELTKINITSGEAYANNKGISYKCYNGRSFEGHLANFTLKYHRAFLFSNKQNKFIVIGSSAFAYFSAVRVSSELRDYWSGCLSYCLSLNDTTGNGGRCNGSGCCTSTIAAGLDEYHVMWGFEVDFPLEFNPCSYAVLMDENWYKFSIQDLRGFNFYERNHKIGVPVVLDWPSGTPTPHAAMVWRGALTLHVVAIIAVATT</sequence>
<evidence type="ECO:0000256" key="3">
    <source>
        <dbReference type="SAM" id="SignalP"/>
    </source>
</evidence>
<evidence type="ECO:0000259" key="4">
    <source>
        <dbReference type="Pfam" id="PF13947"/>
    </source>
</evidence>
<evidence type="ECO:0000313" key="6">
    <source>
        <dbReference type="Proteomes" id="UP001140206"/>
    </source>
</evidence>
<dbReference type="InterPro" id="IPR025287">
    <property type="entry name" value="WAK_GUB"/>
</dbReference>
<dbReference type="AlphaFoldDB" id="A0AAV8CYM4"/>
<keyword evidence="2 3" id="KW-0732">Signal</keyword>
<dbReference type="Pfam" id="PF13947">
    <property type="entry name" value="GUB_WAK_bind"/>
    <property type="match status" value="1"/>
</dbReference>
<reference evidence="5" key="1">
    <citation type="submission" date="2022-08" db="EMBL/GenBank/DDBJ databases">
        <authorList>
            <person name="Marques A."/>
        </authorList>
    </citation>
    <scope>NUCLEOTIDE SEQUENCE</scope>
    <source>
        <strain evidence="5">RhyPub2mFocal</strain>
        <tissue evidence="5">Leaves</tissue>
    </source>
</reference>
<name>A0AAV8CYM4_9POAL</name>
<accession>A0AAV8CYM4</accession>
<dbReference type="EMBL" id="JAMFTS010000004">
    <property type="protein sequence ID" value="KAJ4760675.1"/>
    <property type="molecule type" value="Genomic_DNA"/>
</dbReference>
<keyword evidence="6" id="KW-1185">Reference proteome</keyword>
<evidence type="ECO:0000256" key="1">
    <source>
        <dbReference type="ARBA" id="ARBA00004167"/>
    </source>
</evidence>
<dbReference type="GO" id="GO:0016020">
    <property type="term" value="C:membrane"/>
    <property type="evidence" value="ECO:0007669"/>
    <property type="project" value="UniProtKB-SubCell"/>
</dbReference>
<comment type="caution">
    <text evidence="5">The sequence shown here is derived from an EMBL/GenBank/DDBJ whole genome shotgun (WGS) entry which is preliminary data.</text>
</comment>
<evidence type="ECO:0000313" key="5">
    <source>
        <dbReference type="EMBL" id="KAJ4760675.1"/>
    </source>
</evidence>
<gene>
    <name evidence="5" type="ORF">LUZ62_071050</name>
</gene>
<dbReference type="GO" id="GO:0016301">
    <property type="term" value="F:kinase activity"/>
    <property type="evidence" value="ECO:0007669"/>
    <property type="project" value="UniProtKB-KW"/>
</dbReference>
<keyword evidence="5" id="KW-0808">Transferase</keyword>
<keyword evidence="5" id="KW-0418">Kinase</keyword>
<dbReference type="Proteomes" id="UP001140206">
    <property type="component" value="Chromosome 4"/>
</dbReference>